<feature type="region of interest" description="Disordered" evidence="1">
    <location>
        <begin position="112"/>
        <end position="148"/>
    </location>
</feature>
<dbReference type="Proteomes" id="UP001054821">
    <property type="component" value="Chromosome 2"/>
</dbReference>
<keyword evidence="4" id="KW-1185">Reference proteome</keyword>
<keyword evidence="2" id="KW-0812">Transmembrane</keyword>
<gene>
    <name evidence="3" type="ORF">L3X38_010087</name>
</gene>
<proteinExistence type="predicted"/>
<name>A0AAD4WHL6_PRUDU</name>
<evidence type="ECO:0000313" key="3">
    <source>
        <dbReference type="EMBL" id="KAI5342212.1"/>
    </source>
</evidence>
<feature type="region of interest" description="Disordered" evidence="1">
    <location>
        <begin position="165"/>
        <end position="189"/>
    </location>
</feature>
<keyword evidence="2" id="KW-0472">Membrane</keyword>
<protein>
    <submittedName>
        <fullName evidence="3">Uncharacterized protein</fullName>
    </submittedName>
</protein>
<feature type="transmembrane region" description="Helical" evidence="2">
    <location>
        <begin position="76"/>
        <end position="96"/>
    </location>
</feature>
<accession>A0AAD4WHL6</accession>
<reference evidence="3 4" key="1">
    <citation type="journal article" date="2022" name="G3 (Bethesda)">
        <title>Whole-genome sequence and methylome profiling of the almond [Prunus dulcis (Mill.) D.A. Webb] cultivar 'Nonpareil'.</title>
        <authorList>
            <person name="D'Amico-Willman K.M."/>
            <person name="Ouma W.Z."/>
            <person name="Meulia T."/>
            <person name="Sideli G.M."/>
            <person name="Gradziel T.M."/>
            <person name="Fresnedo-Ramirez J."/>
        </authorList>
    </citation>
    <scope>NUCLEOTIDE SEQUENCE [LARGE SCALE GENOMIC DNA]</scope>
    <source>
        <strain evidence="3">Clone GOH B32 T37-40</strain>
    </source>
</reference>
<dbReference type="AlphaFoldDB" id="A0AAD4WHL6"/>
<dbReference type="EMBL" id="JAJFAZ020000002">
    <property type="protein sequence ID" value="KAI5342212.1"/>
    <property type="molecule type" value="Genomic_DNA"/>
</dbReference>
<keyword evidence="2" id="KW-1133">Transmembrane helix</keyword>
<evidence type="ECO:0000256" key="1">
    <source>
        <dbReference type="SAM" id="MobiDB-lite"/>
    </source>
</evidence>
<evidence type="ECO:0000256" key="2">
    <source>
        <dbReference type="SAM" id="Phobius"/>
    </source>
</evidence>
<evidence type="ECO:0000313" key="4">
    <source>
        <dbReference type="Proteomes" id="UP001054821"/>
    </source>
</evidence>
<comment type="caution">
    <text evidence="3">The sequence shown here is derived from an EMBL/GenBank/DDBJ whole genome shotgun (WGS) entry which is preliminary data.</text>
</comment>
<organism evidence="3 4">
    <name type="scientific">Prunus dulcis</name>
    <name type="common">Almond</name>
    <name type="synonym">Amygdalus dulcis</name>
    <dbReference type="NCBI Taxonomy" id="3755"/>
    <lineage>
        <taxon>Eukaryota</taxon>
        <taxon>Viridiplantae</taxon>
        <taxon>Streptophyta</taxon>
        <taxon>Embryophyta</taxon>
        <taxon>Tracheophyta</taxon>
        <taxon>Spermatophyta</taxon>
        <taxon>Magnoliopsida</taxon>
        <taxon>eudicotyledons</taxon>
        <taxon>Gunneridae</taxon>
        <taxon>Pentapetalae</taxon>
        <taxon>rosids</taxon>
        <taxon>fabids</taxon>
        <taxon>Rosales</taxon>
        <taxon>Rosaceae</taxon>
        <taxon>Amygdaloideae</taxon>
        <taxon>Amygdaleae</taxon>
        <taxon>Prunus</taxon>
    </lineage>
</organism>
<sequence length="189" mass="21738">MRLPLVDVLLNSSLISRILFRLQLHQLCGRQLHSPQSNARQLQPHQLPVPQPHLCLLRYPVHFMQETLLNRMLVDFILIGYLISAAYLFVMVSFGIRAKLFLSLMAKPHNGDNPPNDDKSFVRLVMDPNNNGRGPLPQSVHHQDQREDFNDEFIGDEEYAEDLFGGMEGENDISRRNNRGPNRDLSNKD</sequence>